<evidence type="ECO:0000313" key="1">
    <source>
        <dbReference type="EMBL" id="CAA6821594.1"/>
    </source>
</evidence>
<accession>A0A6S6TQB5</accession>
<dbReference type="EMBL" id="CACVAQ010000299">
    <property type="protein sequence ID" value="CAA6821594.1"/>
    <property type="molecule type" value="Genomic_DNA"/>
</dbReference>
<sequence>NIYKTTDMRLFILIAGVALFLGSCTTNYEVTDLYGKWMGEKMGFTFNEDGSCEIFMNGAKDSRKTEWRAAMGNTLEFTSNGKVILSNVTVKSATKDVLTIEMRPLLTKREVSTVIHVMKRVE</sequence>
<proteinExistence type="predicted"/>
<name>A0A6S6TQB5_9BACT</name>
<dbReference type="AlphaFoldDB" id="A0A6S6TQB5"/>
<feature type="non-terminal residue" evidence="1">
    <location>
        <position position="1"/>
    </location>
</feature>
<evidence type="ECO:0008006" key="2">
    <source>
        <dbReference type="Google" id="ProtNLM"/>
    </source>
</evidence>
<organism evidence="1">
    <name type="scientific">uncultured Aureispira sp</name>
    <dbReference type="NCBI Taxonomy" id="1331704"/>
    <lineage>
        <taxon>Bacteria</taxon>
        <taxon>Pseudomonadati</taxon>
        <taxon>Bacteroidota</taxon>
        <taxon>Saprospiria</taxon>
        <taxon>Saprospirales</taxon>
        <taxon>Saprospiraceae</taxon>
        <taxon>Aureispira</taxon>
        <taxon>environmental samples</taxon>
    </lineage>
</organism>
<protein>
    <recommendedName>
        <fullName evidence="2">Lipocalin-like domain-containing protein</fullName>
    </recommendedName>
</protein>
<gene>
    <name evidence="1" type="ORF">HELGO_WM45666</name>
</gene>
<reference evidence="1" key="1">
    <citation type="submission" date="2020-01" db="EMBL/GenBank/DDBJ databases">
        <authorList>
            <person name="Meier V. D."/>
            <person name="Meier V D."/>
        </authorList>
    </citation>
    <scope>NUCLEOTIDE SEQUENCE</scope>
    <source>
        <strain evidence="1">HLG_WM_MAG_10</strain>
    </source>
</reference>